<evidence type="ECO:0000256" key="1">
    <source>
        <dbReference type="SAM" id="Coils"/>
    </source>
</evidence>
<keyword evidence="4" id="KW-1185">Reference proteome</keyword>
<dbReference type="Proteomes" id="UP001229355">
    <property type="component" value="Chromosome 1"/>
</dbReference>
<organism evidence="3 4">
    <name type="scientific">Sinorhizobium garamanticum</name>
    <dbReference type="NCBI Taxonomy" id="680247"/>
    <lineage>
        <taxon>Bacteria</taxon>
        <taxon>Pseudomonadati</taxon>
        <taxon>Pseudomonadota</taxon>
        <taxon>Alphaproteobacteria</taxon>
        <taxon>Hyphomicrobiales</taxon>
        <taxon>Rhizobiaceae</taxon>
        <taxon>Sinorhizobium/Ensifer group</taxon>
        <taxon>Sinorhizobium</taxon>
    </lineage>
</organism>
<feature type="chain" id="PRO_5045583934" evidence="2">
    <location>
        <begin position="26"/>
        <end position="149"/>
    </location>
</feature>
<keyword evidence="2" id="KW-0732">Signal</keyword>
<sequence length="149" mass="16307">MRNLVAALAMAALAMGLTLGWVASAYTQEVSPGRYSMQKSDTGIARLDTETGEVTLCREKDGELVCRMAADERAALEREIDLLTKRVEALEKAVKSGETAMKPALPSDEEIDRTMSIMERMMRKFMEIVKDLEGSGDGSTDGTEVPQKT</sequence>
<dbReference type="RefSeq" id="WP_280660206.1">
    <property type="nucleotide sequence ID" value="NZ_CP120373.1"/>
</dbReference>
<proteinExistence type="predicted"/>
<evidence type="ECO:0000256" key="2">
    <source>
        <dbReference type="SAM" id="SignalP"/>
    </source>
</evidence>
<protein>
    <submittedName>
        <fullName evidence="3">Uncharacterized protein</fullName>
    </submittedName>
</protein>
<dbReference type="EMBL" id="CP120373">
    <property type="protein sequence ID" value="WEX88203.1"/>
    <property type="molecule type" value="Genomic_DNA"/>
</dbReference>
<evidence type="ECO:0000313" key="3">
    <source>
        <dbReference type="EMBL" id="WEX88203.1"/>
    </source>
</evidence>
<evidence type="ECO:0000313" key="4">
    <source>
        <dbReference type="Proteomes" id="UP001229355"/>
    </source>
</evidence>
<name>A0ABY8DBD1_9HYPH</name>
<reference evidence="3 4" key="1">
    <citation type="submission" date="2023-03" db="EMBL/GenBank/DDBJ databases">
        <authorList>
            <person name="Kaur S."/>
            <person name="Espinosa-Saiz D."/>
            <person name="Velazquez E."/>
            <person name="Menendez E."/>
            <person name="diCenzo G.C."/>
        </authorList>
    </citation>
    <scope>NUCLEOTIDE SEQUENCE [LARGE SCALE GENOMIC DNA]</scope>
    <source>
        <strain evidence="3 4">LMG 24692</strain>
    </source>
</reference>
<feature type="signal peptide" evidence="2">
    <location>
        <begin position="1"/>
        <end position="25"/>
    </location>
</feature>
<keyword evidence="1" id="KW-0175">Coiled coil</keyword>
<gene>
    <name evidence="3" type="ORF">PZN02_000668</name>
</gene>
<accession>A0ABY8DBD1</accession>
<feature type="coiled-coil region" evidence="1">
    <location>
        <begin position="66"/>
        <end position="100"/>
    </location>
</feature>